<evidence type="ECO:0000313" key="2">
    <source>
        <dbReference type="Proteomes" id="UP001482513"/>
    </source>
</evidence>
<comment type="caution">
    <text evidence="1">The sequence shown here is derived from an EMBL/GenBank/DDBJ whole genome shotgun (WGS) entry which is preliminary data.</text>
</comment>
<dbReference type="Proteomes" id="UP001482513">
    <property type="component" value="Unassembled WGS sequence"/>
</dbReference>
<keyword evidence="2" id="KW-1185">Reference proteome</keyword>
<accession>A0ABV0K7T8</accession>
<dbReference type="SUPFAM" id="SSF47240">
    <property type="entry name" value="Ferritin-like"/>
    <property type="match status" value="1"/>
</dbReference>
<evidence type="ECO:0000313" key="1">
    <source>
        <dbReference type="EMBL" id="MEP0947973.1"/>
    </source>
</evidence>
<dbReference type="RefSeq" id="WP_190705099.1">
    <property type="nucleotide sequence ID" value="NZ_JAMPKX010000006.1"/>
</dbReference>
<dbReference type="EMBL" id="JAMPKX010000006">
    <property type="protein sequence ID" value="MEP0947973.1"/>
    <property type="molecule type" value="Genomic_DNA"/>
</dbReference>
<gene>
    <name evidence="1" type="ORF">NC992_13900</name>
</gene>
<dbReference type="InterPro" id="IPR009078">
    <property type="entry name" value="Ferritin-like_SF"/>
</dbReference>
<reference evidence="1 2" key="1">
    <citation type="submission" date="2022-04" db="EMBL/GenBank/DDBJ databases">
        <title>Positive selection, recombination, and allopatry shape intraspecific diversity of widespread and dominant cyanobacteria.</title>
        <authorList>
            <person name="Wei J."/>
            <person name="Shu W."/>
            <person name="Hu C."/>
        </authorList>
    </citation>
    <scope>NUCLEOTIDE SEQUENCE [LARGE SCALE GENOMIC DNA]</scope>
    <source>
        <strain evidence="1 2">DQ-A4</strain>
    </source>
</reference>
<proteinExistence type="predicted"/>
<sequence length="322" mass="36718">MTATLLSPLTALADDLAGPWQPPLSFRLANQRIATLTRRYVTVAHLCDRLADLPHQFQDPQPRRWNPVNWAAISPDQISGIGLDTFCAILLGTINTEAPIRGYSQASRQYLEHFYPQMAQFVGGTVDAAGVIKPGLWEREEKRHTPILTMLYHRLSGERPHPVPHRARPYTPSGAARADLYRHGLHRIATEYGAACLYLWMMAYTTGPLQAALGELLIDEINHMTKFWGFGRWAYPDTGLGMIAGTLAHAMVKKWQQPQLQGSLIHTLRRMTAELAWGQWSHNHRLTFLYTFDQVMRVLWQWDRSLTQPYLKELFGPHPNHV</sequence>
<protein>
    <submittedName>
        <fullName evidence="1">Ferritin-like domain-containing protein</fullName>
    </submittedName>
</protein>
<organism evidence="1 2">
    <name type="scientific">Leptolyngbya subtilissima DQ-A4</name>
    <dbReference type="NCBI Taxonomy" id="2933933"/>
    <lineage>
        <taxon>Bacteria</taxon>
        <taxon>Bacillati</taxon>
        <taxon>Cyanobacteriota</taxon>
        <taxon>Cyanophyceae</taxon>
        <taxon>Leptolyngbyales</taxon>
        <taxon>Leptolyngbyaceae</taxon>
        <taxon>Leptolyngbya group</taxon>
        <taxon>Leptolyngbya</taxon>
    </lineage>
</organism>
<name>A0ABV0K7T8_9CYAN</name>